<dbReference type="GO" id="GO:0016020">
    <property type="term" value="C:membrane"/>
    <property type="evidence" value="ECO:0007669"/>
    <property type="project" value="UniProtKB-SubCell"/>
</dbReference>
<evidence type="ECO:0000313" key="8">
    <source>
        <dbReference type="EMBL" id="MBM1713986.1"/>
    </source>
</evidence>
<feature type="transmembrane region" description="Helical" evidence="6">
    <location>
        <begin position="73"/>
        <end position="93"/>
    </location>
</feature>
<dbReference type="RefSeq" id="WP_203242219.1">
    <property type="nucleotide sequence ID" value="NZ_JAFBRH010000002.1"/>
</dbReference>
<evidence type="ECO:0000313" key="9">
    <source>
        <dbReference type="Proteomes" id="UP000732193"/>
    </source>
</evidence>
<proteinExistence type="inferred from homology"/>
<keyword evidence="9" id="KW-1185">Reference proteome</keyword>
<evidence type="ECO:0000259" key="7">
    <source>
        <dbReference type="Pfam" id="PF00892"/>
    </source>
</evidence>
<comment type="similarity">
    <text evidence="2">Belongs to the drug/metabolite transporter (DMT) superfamily. 10 TMS drug/metabolite exporter (DME) (TC 2.A.7.3) family.</text>
</comment>
<evidence type="ECO:0000256" key="6">
    <source>
        <dbReference type="SAM" id="Phobius"/>
    </source>
</evidence>
<feature type="domain" description="EamA" evidence="7">
    <location>
        <begin position="8"/>
        <end position="144"/>
    </location>
</feature>
<organism evidence="8 9">
    <name type="scientific">Sulfitobacter geojensis</name>
    <dbReference type="NCBI Taxonomy" id="1342299"/>
    <lineage>
        <taxon>Bacteria</taxon>
        <taxon>Pseudomonadati</taxon>
        <taxon>Pseudomonadota</taxon>
        <taxon>Alphaproteobacteria</taxon>
        <taxon>Rhodobacterales</taxon>
        <taxon>Roseobacteraceae</taxon>
        <taxon>Sulfitobacter</taxon>
    </lineage>
</organism>
<feature type="transmembrane region" description="Helical" evidence="6">
    <location>
        <begin position="215"/>
        <end position="235"/>
    </location>
</feature>
<dbReference type="AlphaFoldDB" id="A0AAE3B707"/>
<feature type="transmembrane region" description="Helical" evidence="6">
    <location>
        <begin position="7"/>
        <end position="27"/>
    </location>
</feature>
<feature type="domain" description="EamA" evidence="7">
    <location>
        <begin position="155"/>
        <end position="286"/>
    </location>
</feature>
<feature type="transmembrane region" description="Helical" evidence="6">
    <location>
        <begin position="39"/>
        <end position="61"/>
    </location>
</feature>
<name>A0AAE3B707_9RHOB</name>
<dbReference type="Pfam" id="PF00892">
    <property type="entry name" value="EamA"/>
    <property type="match status" value="2"/>
</dbReference>
<evidence type="ECO:0000256" key="2">
    <source>
        <dbReference type="ARBA" id="ARBA00009853"/>
    </source>
</evidence>
<feature type="transmembrane region" description="Helical" evidence="6">
    <location>
        <begin position="247"/>
        <end position="263"/>
    </location>
</feature>
<evidence type="ECO:0000256" key="1">
    <source>
        <dbReference type="ARBA" id="ARBA00004141"/>
    </source>
</evidence>
<gene>
    <name evidence="8" type="ORF">JQV55_10460</name>
</gene>
<protein>
    <submittedName>
        <fullName evidence="8">DMT family transporter</fullName>
    </submittedName>
</protein>
<sequence>MPLNKTTLAIVYSLVAIMFFDAMGLLIKHLSVHYTAAELSAYRNIFGLVPSGLVLWGSVAWHRKGRIWKVRQWRLALLRGAVLTVAQLSFYISLGVLSFATASTITYANALFLVALAVPLLGEKVGAMRWSAVLVGFVGVVLVVGPGRDTFSNAALMPLLAAFCYAFVGVTARTMDDDVPTPLINLYSTVIAAIGAFALVPVLGGFSPLRAPSDLIWIAGMGAFGGTAVLLMITAYRMADQSDLAPFSYFGIPIAFVLGWVFYDEAPWSELFPGALLIIFGGLIIIWRERRLRQSQTTTSSAT</sequence>
<comment type="caution">
    <text evidence="8">The sequence shown here is derived from an EMBL/GenBank/DDBJ whole genome shotgun (WGS) entry which is preliminary data.</text>
</comment>
<dbReference type="InterPro" id="IPR000620">
    <property type="entry name" value="EamA_dom"/>
</dbReference>
<dbReference type="PANTHER" id="PTHR22911:SF6">
    <property type="entry name" value="SOLUTE CARRIER FAMILY 35 MEMBER G1"/>
    <property type="match status" value="1"/>
</dbReference>
<comment type="subcellular location">
    <subcellularLocation>
        <location evidence="1">Membrane</location>
        <topology evidence="1">Multi-pass membrane protein</topology>
    </subcellularLocation>
</comment>
<feature type="transmembrane region" description="Helical" evidence="6">
    <location>
        <begin position="99"/>
        <end position="120"/>
    </location>
</feature>
<feature type="transmembrane region" description="Helical" evidence="6">
    <location>
        <begin position="151"/>
        <end position="172"/>
    </location>
</feature>
<accession>A0AAE3B707</accession>
<keyword evidence="3 6" id="KW-0812">Transmembrane</keyword>
<feature type="transmembrane region" description="Helical" evidence="6">
    <location>
        <begin position="184"/>
        <end position="203"/>
    </location>
</feature>
<dbReference type="EMBL" id="JAFBRM010000002">
    <property type="protein sequence ID" value="MBM1713986.1"/>
    <property type="molecule type" value="Genomic_DNA"/>
</dbReference>
<feature type="transmembrane region" description="Helical" evidence="6">
    <location>
        <begin position="127"/>
        <end position="145"/>
    </location>
</feature>
<dbReference type="InterPro" id="IPR037185">
    <property type="entry name" value="EmrE-like"/>
</dbReference>
<evidence type="ECO:0000256" key="5">
    <source>
        <dbReference type="ARBA" id="ARBA00023136"/>
    </source>
</evidence>
<keyword evidence="4 6" id="KW-1133">Transmembrane helix</keyword>
<reference evidence="8 9" key="1">
    <citation type="submission" date="2021-01" db="EMBL/GenBank/DDBJ databases">
        <title>Diatom-associated Roseobacters Show Island Model of Population Structure.</title>
        <authorList>
            <person name="Qu L."/>
            <person name="Feng X."/>
            <person name="Chen Y."/>
            <person name="Li L."/>
            <person name="Wang X."/>
            <person name="Hu Z."/>
            <person name="Wang H."/>
            <person name="Luo H."/>
        </authorList>
    </citation>
    <scope>NUCLEOTIDE SEQUENCE [LARGE SCALE GENOMIC DNA]</scope>
    <source>
        <strain evidence="8 9">TR60-84</strain>
    </source>
</reference>
<dbReference type="Proteomes" id="UP000732193">
    <property type="component" value="Unassembled WGS sequence"/>
</dbReference>
<keyword evidence="5 6" id="KW-0472">Membrane</keyword>
<evidence type="ECO:0000256" key="4">
    <source>
        <dbReference type="ARBA" id="ARBA00022989"/>
    </source>
</evidence>
<dbReference type="SUPFAM" id="SSF103481">
    <property type="entry name" value="Multidrug resistance efflux transporter EmrE"/>
    <property type="match status" value="2"/>
</dbReference>
<feature type="transmembrane region" description="Helical" evidence="6">
    <location>
        <begin position="269"/>
        <end position="287"/>
    </location>
</feature>
<dbReference type="PANTHER" id="PTHR22911">
    <property type="entry name" value="ACYL-MALONYL CONDENSING ENZYME-RELATED"/>
    <property type="match status" value="1"/>
</dbReference>
<evidence type="ECO:0000256" key="3">
    <source>
        <dbReference type="ARBA" id="ARBA00022692"/>
    </source>
</evidence>